<evidence type="ECO:0000313" key="4">
    <source>
        <dbReference type="EMBL" id="OGN34097.1"/>
    </source>
</evidence>
<feature type="domain" description="Glycosyltransferase 2-like" evidence="2">
    <location>
        <begin position="38"/>
        <end position="139"/>
    </location>
</feature>
<dbReference type="CDD" id="cd00761">
    <property type="entry name" value="Glyco_tranf_GTA_type"/>
    <property type="match status" value="1"/>
</dbReference>
<evidence type="ECO:0000259" key="3">
    <source>
        <dbReference type="Pfam" id="PF02709"/>
    </source>
</evidence>
<keyword evidence="1" id="KW-0808">Transferase</keyword>
<dbReference type="InterPro" id="IPR029044">
    <property type="entry name" value="Nucleotide-diphossugar_trans"/>
</dbReference>
<organism evidence="4 5">
    <name type="scientific">Candidatus Yanofskybacteria bacterium RIFCSPLOWO2_12_FULL_43_11b</name>
    <dbReference type="NCBI Taxonomy" id="1802710"/>
    <lineage>
        <taxon>Bacteria</taxon>
        <taxon>Candidatus Yanofskyibacteriota</taxon>
    </lineage>
</organism>
<sequence length="352" mass="41062">MRIHSNNYLGAEQYFFKKTGLKIIKGHLSVQKINKKVSIIIPVYNNPDSLRKVLVALQEQKIPDGLHKNIEIVIVDDGSRDYNQLFDIIRKGSKLFKTTIARFAINQGRSAARNLGLLLSKGKIIIFLDADIIPNKFWLISHVLRQGLCNKIATIGFNQTILSTDPLISIENLSKNFKKINPDYRKDFRYSKYVPISWHKTRPEIRVENFNKTYRLIEDTNFFKNFNFPETIGVWDLPSMFLTGNVALRRSAITEVGGFDMDFRGWGMEDTHLGYKLIKSGVFLIPLLSSSAFHVKKRETDTSKRRWEFKRNLSLYKRKLQEPLKKLTESDFYREVGRKFKNKYKTTLIRDD</sequence>
<name>A0A1F8H971_9BACT</name>
<dbReference type="Pfam" id="PF00535">
    <property type="entry name" value="Glycos_transf_2"/>
    <property type="match status" value="1"/>
</dbReference>
<dbReference type="Gene3D" id="3.90.550.10">
    <property type="entry name" value="Spore Coat Polysaccharide Biosynthesis Protein SpsA, Chain A"/>
    <property type="match status" value="1"/>
</dbReference>
<protein>
    <recommendedName>
        <fullName evidence="6">Glycosyltransferase 2-like domain-containing protein</fullName>
    </recommendedName>
</protein>
<dbReference type="GO" id="GO:0016740">
    <property type="term" value="F:transferase activity"/>
    <property type="evidence" value="ECO:0007669"/>
    <property type="project" value="UniProtKB-KW"/>
</dbReference>
<dbReference type="EMBL" id="MGKY01000006">
    <property type="protein sequence ID" value="OGN34097.1"/>
    <property type="molecule type" value="Genomic_DNA"/>
</dbReference>
<dbReference type="Pfam" id="PF02709">
    <property type="entry name" value="Glyco_transf_7C"/>
    <property type="match status" value="1"/>
</dbReference>
<accession>A0A1F8H971</accession>
<comment type="caution">
    <text evidence="4">The sequence shown here is derived from an EMBL/GenBank/DDBJ whole genome shotgun (WGS) entry which is preliminary data.</text>
</comment>
<dbReference type="AlphaFoldDB" id="A0A1F8H971"/>
<dbReference type="InterPro" id="IPR050834">
    <property type="entry name" value="Glycosyltransf_2"/>
</dbReference>
<dbReference type="InterPro" id="IPR027791">
    <property type="entry name" value="Galactosyl_T_C"/>
</dbReference>
<dbReference type="PANTHER" id="PTHR43685">
    <property type="entry name" value="GLYCOSYLTRANSFERASE"/>
    <property type="match status" value="1"/>
</dbReference>
<evidence type="ECO:0008006" key="6">
    <source>
        <dbReference type="Google" id="ProtNLM"/>
    </source>
</evidence>
<reference evidence="4 5" key="1">
    <citation type="journal article" date="2016" name="Nat. Commun.">
        <title>Thousands of microbial genomes shed light on interconnected biogeochemical processes in an aquifer system.</title>
        <authorList>
            <person name="Anantharaman K."/>
            <person name="Brown C.T."/>
            <person name="Hug L.A."/>
            <person name="Sharon I."/>
            <person name="Castelle C.J."/>
            <person name="Probst A.J."/>
            <person name="Thomas B.C."/>
            <person name="Singh A."/>
            <person name="Wilkins M.J."/>
            <person name="Karaoz U."/>
            <person name="Brodie E.L."/>
            <person name="Williams K.H."/>
            <person name="Hubbard S.S."/>
            <person name="Banfield J.F."/>
        </authorList>
    </citation>
    <scope>NUCLEOTIDE SEQUENCE [LARGE SCALE GENOMIC DNA]</scope>
</reference>
<gene>
    <name evidence="4" type="ORF">A3G51_00730</name>
</gene>
<proteinExistence type="predicted"/>
<evidence type="ECO:0000259" key="2">
    <source>
        <dbReference type="Pfam" id="PF00535"/>
    </source>
</evidence>
<dbReference type="SUPFAM" id="SSF53448">
    <property type="entry name" value="Nucleotide-diphospho-sugar transferases"/>
    <property type="match status" value="1"/>
</dbReference>
<evidence type="ECO:0000256" key="1">
    <source>
        <dbReference type="ARBA" id="ARBA00022679"/>
    </source>
</evidence>
<feature type="domain" description="Galactosyltransferase C-terminal" evidence="3">
    <location>
        <begin position="241"/>
        <end position="282"/>
    </location>
</feature>
<dbReference type="PANTHER" id="PTHR43685:SF3">
    <property type="entry name" value="SLR2126 PROTEIN"/>
    <property type="match status" value="1"/>
</dbReference>
<dbReference type="InterPro" id="IPR001173">
    <property type="entry name" value="Glyco_trans_2-like"/>
</dbReference>
<evidence type="ECO:0000313" key="5">
    <source>
        <dbReference type="Proteomes" id="UP000177745"/>
    </source>
</evidence>
<dbReference type="Proteomes" id="UP000177745">
    <property type="component" value="Unassembled WGS sequence"/>
</dbReference>